<evidence type="ECO:0000313" key="2">
    <source>
        <dbReference type="Proteomes" id="UP000463975"/>
    </source>
</evidence>
<dbReference type="Proteomes" id="UP000463975">
    <property type="component" value="Chromosome"/>
</dbReference>
<protein>
    <recommendedName>
        <fullName evidence="3">HNH endonuclease</fullName>
    </recommendedName>
</protein>
<gene>
    <name evidence="1" type="ORF">GT348_07685</name>
</gene>
<keyword evidence="2" id="KW-1185">Reference proteome</keyword>
<dbReference type="AlphaFoldDB" id="A0A6P1NFA4"/>
<name>A0A6P1NFA4_9PROT</name>
<dbReference type="EMBL" id="CP047652">
    <property type="protein sequence ID" value="QHI96128.1"/>
    <property type="molecule type" value="Genomic_DNA"/>
</dbReference>
<organism evidence="1 2">
    <name type="scientific">Aristophania vespae</name>
    <dbReference type="NCBI Taxonomy" id="2697033"/>
    <lineage>
        <taxon>Bacteria</taxon>
        <taxon>Pseudomonadati</taxon>
        <taxon>Pseudomonadota</taxon>
        <taxon>Alphaproteobacteria</taxon>
        <taxon>Acetobacterales</taxon>
        <taxon>Acetobacteraceae</taxon>
        <taxon>Aristophania</taxon>
    </lineage>
</organism>
<dbReference type="Gene3D" id="1.10.30.50">
    <property type="match status" value="1"/>
</dbReference>
<evidence type="ECO:0000313" key="1">
    <source>
        <dbReference type="EMBL" id="QHI96128.1"/>
    </source>
</evidence>
<dbReference type="RefSeq" id="WP_160619201.1">
    <property type="nucleotide sequence ID" value="NZ_CP047652.1"/>
</dbReference>
<proteinExistence type="predicted"/>
<dbReference type="KEGG" id="bomb:GT348_07685"/>
<accession>A0A6P1NFA4</accession>
<reference evidence="1 2" key="1">
    <citation type="submission" date="2020-01" db="EMBL/GenBank/DDBJ databases">
        <title>Genome sequencing of strain KACC 21507.</title>
        <authorList>
            <person name="Heo J."/>
            <person name="Kim S.-J."/>
            <person name="Kim J.-S."/>
            <person name="Hong S.-B."/>
            <person name="Kwon S.-W."/>
        </authorList>
    </citation>
    <scope>NUCLEOTIDE SEQUENCE [LARGE SCALE GENOMIC DNA]</scope>
    <source>
        <strain evidence="1 2">KACC 21507</strain>
    </source>
</reference>
<sequence length="267" mass="30648">MGEAKIKQMSKRKFLAKPENKFCVYCGAPATTIDHFPPRNFFYKRQAPEGYTYPSCNFCNSGKSSDEQALSLIVMMSSWEVDKDESRFDKLVRAVQNNRPEIIAEMTPLSNEQSKLHLRQVVGSQDDVLKNKTAGWQIVDYGPEAIRLMNKMCVWFGQTLYFKHNKELFTGEIFVLTLPEYVKCCKKFQELKSEFDGAPNITHTSHDISKQFSYQYFAAKGIFCAILHFEAPQIFFLICALSQQTMNPNINVLDGWYRSGLVGPKIK</sequence>
<evidence type="ECO:0008006" key="3">
    <source>
        <dbReference type="Google" id="ProtNLM"/>
    </source>
</evidence>